<dbReference type="Gene3D" id="1.25.40.20">
    <property type="entry name" value="Ankyrin repeat-containing domain"/>
    <property type="match status" value="2"/>
</dbReference>
<dbReference type="Proteomes" id="UP000002039">
    <property type="component" value="Unassembled WGS sequence"/>
</dbReference>
<sequence>MPAEKILTMPAESKPYHPFGWCSHPQPKYPPQNEDVTTTTYEVIVPSQPPTGILSIRLHPAGRLAIPEPCEGSRYQPVVAGNNPWLAYAIMEYEQFQISAESHYCYNGRIGWSNPRTGYRASDGRYMYKFDVSTTSSELAVRMFARRSDAEAGLQTVSLGSVMVNPFTENRPRDRHGYEPIPVQGGTGKVPIDISYLEKKVPPLGDTEVWCVYGEMGSSDLVYVEKLDTDRSYGMKTIPIVVDVTHESKLTHRVEHPFIAPLKFAFKSSKGLSLLSPLASGGPLSHHLQRVRRFDVGLARFYAAELLCVLEYLHDNHIILAHLNMEDVFLDSPGHLSLCNPSLFSLEVQDGDTVVPGTSAYPAPELVSNNQVASQTADWWALGIFLYEMLTGLPPFYGQDANKRRLKISRDPVRPEGLPPIAKDILIKLLEKNPLNRLGAKNGTSEIKDHPFFKGTNWHDLLQRKYTTPFKPHDAATDFWPGAKEYDSDRGRKVEEKIENGKVYQRVVGASWPRCEWNQTGWVRDGSTEDNPDRPSSPTREDYDDGWELLWDPTSYRFNFRNRFTDETSPGRLSDKYSRTYLWGIPQEPPAVPPAASNPACRPPPLSERKAALAAALVAGYGVRVFSQILRHGNDLSLDFPILCYNQPYRPKEGILNSVEYFHEIQLTPLEWAVEHDRLDLVNLSLAHGADANYTIESAEGPALVKAVRRGSLKLVEALVQKTNRVSGTRALLLAVKQQHSAIVNTLLANGVQCDFEESDRPLPDRRFFSDRDTTPDQPTPLQAERFAPPLLLAVTSGNADLVKALLAHGANPHAPYHGVRGLRRDHDGSGLKVAASFTCGRVIQLAMEYWQNSEIVQLLLDAGADISLHHPVWPVPVWPVGGHVCEPVPRAVYLEVTAGLEAAMAERKRQGEC</sequence>
<feature type="domain" description="Protein kinase" evidence="8">
    <location>
        <begin position="198"/>
        <end position="453"/>
    </location>
</feature>
<name>A0ABX2VUL9_AJEDR</name>
<evidence type="ECO:0000256" key="5">
    <source>
        <dbReference type="ARBA" id="ARBA00022840"/>
    </source>
</evidence>
<dbReference type="CDD" id="cd11651">
    <property type="entry name" value="YPK1_N_like"/>
    <property type="match status" value="1"/>
</dbReference>
<evidence type="ECO:0000313" key="9">
    <source>
        <dbReference type="EMBL" id="OAT00865.1"/>
    </source>
</evidence>
<evidence type="ECO:0000256" key="3">
    <source>
        <dbReference type="ARBA" id="ARBA00022741"/>
    </source>
</evidence>
<keyword evidence="1" id="KW-0723">Serine/threonine-protein kinase</keyword>
<keyword evidence="3" id="KW-0547">Nucleotide-binding</keyword>
<keyword evidence="5" id="KW-0067">ATP-binding</keyword>
<evidence type="ECO:0000259" key="8">
    <source>
        <dbReference type="PROSITE" id="PS50011"/>
    </source>
</evidence>
<evidence type="ECO:0000313" key="11">
    <source>
        <dbReference type="EMBL" id="OAT00867.1"/>
    </source>
</evidence>
<dbReference type="EMBL" id="EQ999975">
    <property type="protein sequence ID" value="OAT00866.1"/>
    <property type="molecule type" value="Genomic_DNA"/>
</dbReference>
<feature type="region of interest" description="Disordered" evidence="7">
    <location>
        <begin position="521"/>
        <end position="544"/>
    </location>
</feature>
<dbReference type="RefSeq" id="XP_045280592.1">
    <property type="nucleotide sequence ID" value="XM_045419423.1"/>
</dbReference>
<dbReference type="PROSITE" id="PS50297">
    <property type="entry name" value="ANK_REP_REGION"/>
    <property type="match status" value="1"/>
</dbReference>
<dbReference type="Gene3D" id="1.10.510.10">
    <property type="entry name" value="Transferase(Phosphotransferase) domain 1"/>
    <property type="match status" value="1"/>
</dbReference>
<dbReference type="InterPro" id="IPR011009">
    <property type="entry name" value="Kinase-like_dom_sf"/>
</dbReference>
<dbReference type="PANTHER" id="PTHR24351">
    <property type="entry name" value="RIBOSOMAL PROTEIN S6 KINASE"/>
    <property type="match status" value="1"/>
</dbReference>
<dbReference type="InterPro" id="IPR000719">
    <property type="entry name" value="Prot_kinase_dom"/>
</dbReference>
<dbReference type="SUPFAM" id="SSF48403">
    <property type="entry name" value="Ankyrin repeat"/>
    <property type="match status" value="1"/>
</dbReference>
<keyword evidence="6" id="KW-0040">ANK repeat</keyword>
<dbReference type="PROSITE" id="PS50088">
    <property type="entry name" value="ANK_REPEAT"/>
    <property type="match status" value="1"/>
</dbReference>
<evidence type="ECO:0000256" key="7">
    <source>
        <dbReference type="SAM" id="MobiDB-lite"/>
    </source>
</evidence>
<reference evidence="12" key="2">
    <citation type="journal article" date="2015" name="PLoS Genet.">
        <title>The dynamic genome and transcriptome of the human fungal pathogen Blastomyces and close relative Emmonsia.</title>
        <authorList>
            <person name="Munoz J.F."/>
            <person name="Gauthier G.M."/>
            <person name="Desjardins C.A."/>
            <person name="Gallo J.E."/>
            <person name="Holder J."/>
            <person name="Sullivan T.D."/>
            <person name="Marty A.J."/>
            <person name="Carmen J.C."/>
            <person name="Chen Z."/>
            <person name="Ding L."/>
            <person name="Gujja S."/>
            <person name="Magrini V."/>
            <person name="Misas E."/>
            <person name="Mitreva M."/>
            <person name="Priest M."/>
            <person name="Saif S."/>
            <person name="Whiston E.A."/>
            <person name="Young S."/>
            <person name="Zeng Q."/>
            <person name="Goldman W.E."/>
            <person name="Mardis E.R."/>
            <person name="Taylor J.W."/>
            <person name="McEwen J.G."/>
            <person name="Clay O.K."/>
            <person name="Klein B.S."/>
            <person name="Cuomo C.A."/>
        </authorList>
    </citation>
    <scope>NUCLEOTIDE SEQUENCE [LARGE SCALE GENOMIC DNA]</scope>
    <source>
        <strain evidence="12">ER-3 / ATCC MYA-2586</strain>
    </source>
</reference>
<dbReference type="Pfam" id="PF12796">
    <property type="entry name" value="Ank_2"/>
    <property type="match status" value="1"/>
</dbReference>
<dbReference type="Pfam" id="PF00023">
    <property type="entry name" value="Ank"/>
    <property type="match status" value="1"/>
</dbReference>
<evidence type="ECO:0000313" key="12">
    <source>
        <dbReference type="Proteomes" id="UP000002039"/>
    </source>
</evidence>
<dbReference type="RefSeq" id="XP_045280594.1">
    <property type="nucleotide sequence ID" value="XM_045419425.1"/>
</dbReference>
<organism evidence="9 12">
    <name type="scientific">Ajellomyces dermatitidis (strain ER-3 / ATCC MYA-2586)</name>
    <name type="common">Blastomyces dermatitidis</name>
    <dbReference type="NCBI Taxonomy" id="559297"/>
    <lineage>
        <taxon>Eukaryota</taxon>
        <taxon>Fungi</taxon>
        <taxon>Dikarya</taxon>
        <taxon>Ascomycota</taxon>
        <taxon>Pezizomycotina</taxon>
        <taxon>Eurotiomycetes</taxon>
        <taxon>Eurotiomycetidae</taxon>
        <taxon>Onygenales</taxon>
        <taxon>Ajellomycetaceae</taxon>
        <taxon>Blastomyces</taxon>
    </lineage>
</organism>
<dbReference type="SUPFAM" id="SSF56112">
    <property type="entry name" value="Protein kinase-like (PK-like)"/>
    <property type="match status" value="1"/>
</dbReference>
<feature type="region of interest" description="Disordered" evidence="7">
    <location>
        <begin position="763"/>
        <end position="783"/>
    </location>
</feature>
<keyword evidence="12" id="KW-1185">Reference proteome</keyword>
<evidence type="ECO:0000256" key="4">
    <source>
        <dbReference type="ARBA" id="ARBA00022777"/>
    </source>
</evidence>
<dbReference type="InterPro" id="IPR036770">
    <property type="entry name" value="Ankyrin_rpt-contain_sf"/>
</dbReference>
<dbReference type="EMBL" id="EQ999975">
    <property type="protein sequence ID" value="OAT00865.1"/>
    <property type="molecule type" value="Genomic_DNA"/>
</dbReference>
<evidence type="ECO:0000256" key="2">
    <source>
        <dbReference type="ARBA" id="ARBA00022679"/>
    </source>
</evidence>
<accession>A0ABX2VUL9</accession>
<dbReference type="GeneID" id="69026024"/>
<dbReference type="RefSeq" id="XP_045280593.1">
    <property type="nucleotide sequence ID" value="XM_045419424.1"/>
</dbReference>
<feature type="compositionally biased region" description="Basic and acidic residues" evidence="7">
    <location>
        <begin position="763"/>
        <end position="775"/>
    </location>
</feature>
<gene>
    <name evidence="9" type="ORF">BDCG_03766</name>
</gene>
<protein>
    <submittedName>
        <fullName evidence="9 10">AGC/AKT protein kinase</fullName>
    </submittedName>
    <submittedName>
        <fullName evidence="11">AGC/AKT protein kinase, variant 2</fullName>
    </submittedName>
</protein>
<feature type="repeat" description="ANK" evidence="6">
    <location>
        <begin position="786"/>
        <end position="818"/>
    </location>
</feature>
<evidence type="ECO:0000313" key="10">
    <source>
        <dbReference type="EMBL" id="OAT00866.1"/>
    </source>
</evidence>
<proteinExistence type="predicted"/>
<reference evidence="9" key="1">
    <citation type="submission" date="2009-02" db="EMBL/GenBank/DDBJ databases">
        <title>The Genome Sequence of Blastomyces dermatitidis strain ER-3.</title>
        <authorList>
            <consortium name="The Broad Institute Genome Sequencing Platform"/>
            <consortium name="Broad Institute Microbial Sequencing Center."/>
            <person name="Champion M."/>
            <person name="Cuomo C."/>
            <person name="Ma L.-J."/>
            <person name="Henn M.R."/>
            <person name="Klein B."/>
            <person name="Goldman B."/>
            <person name="Young S."/>
            <person name="Kodira C.D."/>
            <person name="Zeng Q."/>
            <person name="Koehrsen M."/>
            <person name="Alvarado L."/>
            <person name="Berlin A.M."/>
            <person name="Heiman D.I."/>
            <person name="Hepburn T.A."/>
            <person name="Saif S."/>
            <person name="Shea T.D."/>
            <person name="Shenoy N."/>
            <person name="Sykes S."/>
            <person name="Galagan J."/>
            <person name="Nusbaum C."/>
            <person name="Birren B."/>
        </authorList>
    </citation>
    <scope>NUCLEOTIDE SEQUENCE</scope>
    <source>
        <strain evidence="9">ER-3</strain>
    </source>
</reference>
<dbReference type="Pfam" id="PF00069">
    <property type="entry name" value="Pkinase"/>
    <property type="match status" value="1"/>
</dbReference>
<evidence type="ECO:0000256" key="6">
    <source>
        <dbReference type="PROSITE-ProRule" id="PRU00023"/>
    </source>
</evidence>
<dbReference type="GO" id="GO:0016301">
    <property type="term" value="F:kinase activity"/>
    <property type="evidence" value="ECO:0007669"/>
    <property type="project" value="UniProtKB-KW"/>
</dbReference>
<evidence type="ECO:0000256" key="1">
    <source>
        <dbReference type="ARBA" id="ARBA00022527"/>
    </source>
</evidence>
<dbReference type="PROSITE" id="PS50011">
    <property type="entry name" value="PROTEIN_KINASE_DOM"/>
    <property type="match status" value="1"/>
</dbReference>
<keyword evidence="2" id="KW-0808">Transferase</keyword>
<dbReference type="EMBL" id="EQ999975">
    <property type="protein sequence ID" value="OAT00867.1"/>
    <property type="molecule type" value="Genomic_DNA"/>
</dbReference>
<keyword evidence="4 9" id="KW-0418">Kinase</keyword>
<dbReference type="Gene3D" id="3.30.200.20">
    <property type="entry name" value="Phosphorylase Kinase, domain 1"/>
    <property type="match status" value="1"/>
</dbReference>
<dbReference type="SMART" id="SM00248">
    <property type="entry name" value="ANK"/>
    <property type="match status" value="4"/>
</dbReference>
<dbReference type="InterPro" id="IPR002110">
    <property type="entry name" value="Ankyrin_rpt"/>
</dbReference>